<accession>A0A8K1FE55</accession>
<feature type="region of interest" description="Disordered" evidence="1">
    <location>
        <begin position="787"/>
        <end position="859"/>
    </location>
</feature>
<feature type="region of interest" description="Disordered" evidence="1">
    <location>
        <begin position="545"/>
        <end position="568"/>
    </location>
</feature>
<feature type="compositionally biased region" description="Acidic residues" evidence="1">
    <location>
        <begin position="850"/>
        <end position="859"/>
    </location>
</feature>
<dbReference type="AlphaFoldDB" id="A0A8K1FE55"/>
<feature type="region of interest" description="Disordered" evidence="1">
    <location>
        <begin position="263"/>
        <end position="282"/>
    </location>
</feature>
<name>A0A8K1FE55_PYTOL</name>
<protein>
    <recommendedName>
        <fullName evidence="2">Dynein heavy chain coiled coil stalk domain-containing protein</fullName>
    </recommendedName>
</protein>
<comment type="caution">
    <text evidence="3">The sequence shown here is derived from an EMBL/GenBank/DDBJ whole genome shotgun (WGS) entry which is preliminary data.</text>
</comment>
<dbReference type="OrthoDB" id="129761at2759"/>
<dbReference type="Pfam" id="PF12777">
    <property type="entry name" value="MT"/>
    <property type="match status" value="1"/>
</dbReference>
<feature type="region of interest" description="Disordered" evidence="1">
    <location>
        <begin position="663"/>
        <end position="706"/>
    </location>
</feature>
<feature type="domain" description="Dynein heavy chain coiled coil stalk" evidence="2">
    <location>
        <begin position="375"/>
        <end position="483"/>
    </location>
</feature>
<evidence type="ECO:0000259" key="2">
    <source>
        <dbReference type="Pfam" id="PF12777"/>
    </source>
</evidence>
<sequence length="859" mass="96569">MFSWEEANDDEDALLQMSDEAERRRREVGWTTSFPAEYHRGQLNKDYERTIAYQEHLQARKEHERQQLMGVAVAPSPLNTTQSRVGLLEASASKDELELLKCVAIREGVLDKLKGLAASAVKAGLSAERGNELLHLLLQLRDASVSVIRAMAQRHLKSEASSRYAFMYQQQNYCAKMISDLNFLASMRALGQVLGVEPGRMKQNPFMMPTPIPERDFEDVQTMVSPPRFSFGDPVERVAQAEKYLVWCLLHLPEPPQSSGVCCSPSATSMASSPGKRDKQDVGSWQQRAEQQLRLLSMPMESTSGQLHLMDSSRMMKRKGYLPSLPRSPPKTLTDLMDTVNRSSTKFASPTCSGCFMFLDAYTTGVLYRTSALELEVLGSHGTPPHHIITLVAASVLILLSPSDRIPKDLSWMSCQKMLSQGKKLIERLLVFEVESVPAFKWKALRPFLQNEHFHPHFLVEYSAGAASLCAWILEVLAKAEAYERAVTRADEDQRDLLEELEQEEFNESMPIPSSPDTALPPLSHSRSGKRVSIGNAEVLFINENQPVSPPSTAPGGSRPVSRDMVSTVASRPPRAQVLLRTSPWTHRGVTYFVSFFLERGEHDDMLSIKMYEPMSSVESQMFVSAEDLAMDFGASAREFFQRREFGLLCDLIVSQLDGMMSGGSQSSRLRERYSPTSARRLASETPGATPPLSSRSDANSLEDELLRQEEEEDAAAIRIQSLARQQSARRELEGLREQRDATVKIQCAVRQRQARDKVKHVRFAQQRQSELRRDASATRIQSIARQKQAKKKVANMKLLQRTPTGLPKEVPPLESDEEEEEPTQPVNPSQDDEEQPERPEASMSYASELFEDDFEAEE</sequence>
<evidence type="ECO:0000313" key="4">
    <source>
        <dbReference type="Proteomes" id="UP000794436"/>
    </source>
</evidence>
<gene>
    <name evidence="3" type="ORF">Poli38472_008930</name>
</gene>
<reference evidence="3" key="1">
    <citation type="submission" date="2019-03" db="EMBL/GenBank/DDBJ databases">
        <title>Long read genome sequence of the mycoparasitic Pythium oligandrum ATCC 38472 isolated from sugarbeet rhizosphere.</title>
        <authorList>
            <person name="Gaulin E."/>
        </authorList>
    </citation>
    <scope>NUCLEOTIDE SEQUENCE</scope>
    <source>
        <strain evidence="3">ATCC 38472_TT</strain>
    </source>
</reference>
<feature type="compositionally biased region" description="Polar residues" evidence="1">
    <location>
        <begin position="263"/>
        <end position="272"/>
    </location>
</feature>
<evidence type="ECO:0000313" key="3">
    <source>
        <dbReference type="EMBL" id="TMW56282.1"/>
    </source>
</evidence>
<dbReference type="InterPro" id="IPR024743">
    <property type="entry name" value="Dynein_HC_stalk"/>
</dbReference>
<evidence type="ECO:0000256" key="1">
    <source>
        <dbReference type="SAM" id="MobiDB-lite"/>
    </source>
</evidence>
<dbReference type="PROSITE" id="PS50096">
    <property type="entry name" value="IQ"/>
    <property type="match status" value="3"/>
</dbReference>
<organism evidence="3 4">
    <name type="scientific">Pythium oligandrum</name>
    <name type="common">Mycoparasitic fungus</name>
    <dbReference type="NCBI Taxonomy" id="41045"/>
    <lineage>
        <taxon>Eukaryota</taxon>
        <taxon>Sar</taxon>
        <taxon>Stramenopiles</taxon>
        <taxon>Oomycota</taxon>
        <taxon>Peronosporomycetes</taxon>
        <taxon>Pythiales</taxon>
        <taxon>Pythiaceae</taxon>
        <taxon>Pythium</taxon>
    </lineage>
</organism>
<dbReference type="Proteomes" id="UP000794436">
    <property type="component" value="Unassembled WGS sequence"/>
</dbReference>
<feature type="region of interest" description="Disordered" evidence="1">
    <location>
        <begin position="503"/>
        <end position="527"/>
    </location>
</feature>
<dbReference type="Gene3D" id="1.20.920.60">
    <property type="match status" value="1"/>
</dbReference>
<dbReference type="Gene3D" id="1.20.5.190">
    <property type="match status" value="1"/>
</dbReference>
<keyword evidence="4" id="KW-1185">Reference proteome</keyword>
<proteinExistence type="predicted"/>
<dbReference type="EMBL" id="SPLM01000146">
    <property type="protein sequence ID" value="TMW56282.1"/>
    <property type="molecule type" value="Genomic_DNA"/>
</dbReference>